<dbReference type="InterPro" id="IPR015813">
    <property type="entry name" value="Pyrv/PenolPyrv_kinase-like_dom"/>
</dbReference>
<dbReference type="RefSeq" id="WP_348603658.1">
    <property type="nucleotide sequence ID" value="NZ_CP157276.1"/>
</dbReference>
<dbReference type="PANTHER" id="PTHR32308">
    <property type="entry name" value="LYASE BETA SUBUNIT, PUTATIVE (AFU_ORTHOLOGUE AFUA_4G13030)-RELATED"/>
    <property type="match status" value="1"/>
</dbReference>
<sequence length="291" mass="31360">MPRQPPITHRHFLDASYARSWLLVPADKPERFTEAFESAADAVILDLEDAVIASKKDIARAELTRWTRSGGRAWVRINDATTEHWHNDLTAIAALDNIEGVMLAKTETAEQVDATAQRLNPGTRIIALVETAAGMVAATSIAQSTAIFRLAFGSGDYRRDTGMGESPLAMAYPRSHLTAASRAAGLPGPIDGPTVSFMQSVLEDETLTAASLGATGRICMRPEQASAVNKILSPTDHDACWARKVIDTLGEDGARVSDGSDLPRLARTRRITHLDKLFSAHGLPSIPKSTP</sequence>
<name>A0ABW9G245_9NOCA</name>
<evidence type="ECO:0000259" key="4">
    <source>
        <dbReference type="Pfam" id="PF03328"/>
    </source>
</evidence>
<dbReference type="InterPro" id="IPR011206">
    <property type="entry name" value="Citrate_lyase_beta/mcl1/mcl2"/>
</dbReference>
<reference evidence="5 6" key="1">
    <citation type="submission" date="2023-11" db="EMBL/GenBank/DDBJ databases">
        <authorList>
            <person name="Val-Calvo J."/>
            <person name="Scortti M."/>
            <person name="Vazquez-Boland J."/>
        </authorList>
    </citation>
    <scope>NUCLEOTIDE SEQUENCE [LARGE SCALE GENOMIC DNA]</scope>
    <source>
        <strain evidence="5 6">DSM 46662</strain>
    </source>
</reference>
<dbReference type="PIRSF" id="PIRSF015582">
    <property type="entry name" value="Cit_lyase_B"/>
    <property type="match status" value="1"/>
</dbReference>
<feature type="domain" description="HpcH/HpaI aldolase/citrate lyase" evidence="4">
    <location>
        <begin position="19"/>
        <end position="186"/>
    </location>
</feature>
<protein>
    <submittedName>
        <fullName evidence="5">CoA ester lyase</fullName>
    </submittedName>
</protein>
<keyword evidence="6" id="KW-1185">Reference proteome</keyword>
<dbReference type="Proteomes" id="UP001629744">
    <property type="component" value="Unassembled WGS sequence"/>
</dbReference>
<evidence type="ECO:0000313" key="6">
    <source>
        <dbReference type="Proteomes" id="UP001629744"/>
    </source>
</evidence>
<accession>A0ABW9G245</accession>
<organism evidence="5 6">
    <name type="scientific">Prescottella soli</name>
    <dbReference type="NCBI Taxonomy" id="1543852"/>
    <lineage>
        <taxon>Bacteria</taxon>
        <taxon>Bacillati</taxon>
        <taxon>Actinomycetota</taxon>
        <taxon>Actinomycetes</taxon>
        <taxon>Mycobacteriales</taxon>
        <taxon>Nocardiaceae</taxon>
        <taxon>Prescottella</taxon>
    </lineage>
</organism>
<evidence type="ECO:0000256" key="2">
    <source>
        <dbReference type="ARBA" id="ARBA00022723"/>
    </source>
</evidence>
<keyword evidence="2" id="KW-0479">Metal-binding</keyword>
<evidence type="ECO:0000256" key="3">
    <source>
        <dbReference type="ARBA" id="ARBA00022842"/>
    </source>
</evidence>
<keyword evidence="3" id="KW-0460">Magnesium</keyword>
<dbReference type="InterPro" id="IPR005000">
    <property type="entry name" value="Aldolase/citrate-lyase_domain"/>
</dbReference>
<evidence type="ECO:0000256" key="1">
    <source>
        <dbReference type="ARBA" id="ARBA00001946"/>
    </source>
</evidence>
<dbReference type="Pfam" id="PF03328">
    <property type="entry name" value="HpcH_HpaI"/>
    <property type="match status" value="1"/>
</dbReference>
<comment type="caution">
    <text evidence="5">The sequence shown here is derived from an EMBL/GenBank/DDBJ whole genome shotgun (WGS) entry which is preliminary data.</text>
</comment>
<proteinExistence type="predicted"/>
<keyword evidence="5" id="KW-0456">Lyase</keyword>
<dbReference type="SUPFAM" id="SSF51621">
    <property type="entry name" value="Phosphoenolpyruvate/pyruvate domain"/>
    <property type="match status" value="1"/>
</dbReference>
<evidence type="ECO:0000313" key="5">
    <source>
        <dbReference type="EMBL" id="MFM1731533.1"/>
    </source>
</evidence>
<dbReference type="PANTHER" id="PTHR32308:SF10">
    <property type="entry name" value="CITRATE LYASE SUBUNIT BETA"/>
    <property type="match status" value="1"/>
</dbReference>
<comment type="cofactor">
    <cofactor evidence="1">
        <name>Mg(2+)</name>
        <dbReference type="ChEBI" id="CHEBI:18420"/>
    </cofactor>
</comment>
<dbReference type="InterPro" id="IPR040442">
    <property type="entry name" value="Pyrv_kinase-like_dom_sf"/>
</dbReference>
<dbReference type="GO" id="GO:0016829">
    <property type="term" value="F:lyase activity"/>
    <property type="evidence" value="ECO:0007669"/>
    <property type="project" value="UniProtKB-KW"/>
</dbReference>
<gene>
    <name evidence="5" type="ORF">ABEU19_000024</name>
</gene>
<dbReference type="EMBL" id="JBDLNU010000011">
    <property type="protein sequence ID" value="MFM1731533.1"/>
    <property type="molecule type" value="Genomic_DNA"/>
</dbReference>
<dbReference type="Gene3D" id="3.20.20.60">
    <property type="entry name" value="Phosphoenolpyruvate-binding domains"/>
    <property type="match status" value="1"/>
</dbReference>